<dbReference type="InterPro" id="IPR036983">
    <property type="entry name" value="AIM24_sf"/>
</dbReference>
<accession>A0ABW5D6Q0</accession>
<keyword evidence="1" id="KW-0175">Coiled coil</keyword>
<comment type="caution">
    <text evidence="3">The sequence shown here is derived from an EMBL/GenBank/DDBJ whole genome shotgun (WGS) entry which is preliminary data.</text>
</comment>
<evidence type="ECO:0000313" key="3">
    <source>
        <dbReference type="EMBL" id="MFD2256245.1"/>
    </source>
</evidence>
<evidence type="ECO:0000256" key="2">
    <source>
        <dbReference type="SAM" id="Phobius"/>
    </source>
</evidence>
<dbReference type="SUPFAM" id="SSF51219">
    <property type="entry name" value="TRAP-like"/>
    <property type="match status" value="1"/>
</dbReference>
<feature type="transmembrane region" description="Helical" evidence="2">
    <location>
        <begin position="184"/>
        <end position="208"/>
    </location>
</feature>
<dbReference type="EMBL" id="JBHUIT010000005">
    <property type="protein sequence ID" value="MFD2256245.1"/>
    <property type="molecule type" value="Genomic_DNA"/>
</dbReference>
<name>A0ABW5D6Q0_9BACT</name>
<protein>
    <submittedName>
        <fullName evidence="3">Uncharacterized protein</fullName>
    </submittedName>
</protein>
<keyword evidence="2" id="KW-0472">Membrane</keyword>
<dbReference type="RefSeq" id="WP_386819313.1">
    <property type="nucleotide sequence ID" value="NZ_JBHUIT010000005.1"/>
</dbReference>
<feature type="transmembrane region" description="Helical" evidence="2">
    <location>
        <begin position="16"/>
        <end position="35"/>
    </location>
</feature>
<keyword evidence="4" id="KW-1185">Reference proteome</keyword>
<gene>
    <name evidence="3" type="ORF">ACFSSA_06140</name>
</gene>
<dbReference type="InterPro" id="IPR016031">
    <property type="entry name" value="Trp_RNA-bd_attenuator-like_dom"/>
</dbReference>
<reference evidence="4" key="1">
    <citation type="journal article" date="2019" name="Int. J. Syst. Evol. Microbiol.">
        <title>The Global Catalogue of Microorganisms (GCM) 10K type strain sequencing project: providing services to taxonomists for standard genome sequencing and annotation.</title>
        <authorList>
            <consortium name="The Broad Institute Genomics Platform"/>
            <consortium name="The Broad Institute Genome Sequencing Center for Infectious Disease"/>
            <person name="Wu L."/>
            <person name="Ma J."/>
        </authorList>
    </citation>
    <scope>NUCLEOTIDE SEQUENCE [LARGE SCALE GENOMIC DNA]</scope>
    <source>
        <strain evidence="4">CGMCC 4.7106</strain>
    </source>
</reference>
<dbReference type="Gene3D" id="3.60.160.10">
    <property type="entry name" value="Mitochondrial biogenesis AIM24"/>
    <property type="match status" value="1"/>
</dbReference>
<evidence type="ECO:0000256" key="1">
    <source>
        <dbReference type="SAM" id="Coils"/>
    </source>
</evidence>
<dbReference type="Proteomes" id="UP001597375">
    <property type="component" value="Unassembled WGS sequence"/>
</dbReference>
<evidence type="ECO:0000313" key="4">
    <source>
        <dbReference type="Proteomes" id="UP001597375"/>
    </source>
</evidence>
<keyword evidence="2" id="KW-0812">Transmembrane</keyword>
<keyword evidence="2" id="KW-1133">Transmembrane helix</keyword>
<organism evidence="3 4">
    <name type="scientific">Luteolibacter algae</name>
    <dbReference type="NCBI Taxonomy" id="454151"/>
    <lineage>
        <taxon>Bacteria</taxon>
        <taxon>Pseudomonadati</taxon>
        <taxon>Verrucomicrobiota</taxon>
        <taxon>Verrucomicrobiia</taxon>
        <taxon>Verrucomicrobiales</taxon>
        <taxon>Verrucomicrobiaceae</taxon>
        <taxon>Luteolibacter</taxon>
    </lineage>
</organism>
<proteinExistence type="predicted"/>
<feature type="coiled-coil region" evidence="1">
    <location>
        <begin position="68"/>
        <end position="177"/>
    </location>
</feature>
<sequence>MTGILARLISWLAGKLVIYAVILGLLLAVFVVKVVPPMVVKYHEKELEKAITGLSESRALVGELAERVKILDTDIQQRMSELKELEQKRRGMEEIMERIMNLFRKKEVAAEKAKLEKQERELRAEIRSFSKEKQQLQIEGGESEEELKQREVLRDEKERQLREIQEMRETFDDLMRNQLRVMAVNALMILAAIIVIPFLWKLAAYYVIAPIAQTSKPILLGVDHPAADAIITTESHPAQRIELGTDEVMLTKVDYLQGSMGTFEKGTKWIMDWKYPFSSMAAGLYILTRIKNVAEAPGMITLSTQVDATEELSVVEIPAGRSLVFRPHFLVAVAHPIGQAPRIRSKWIFRKLHAWVNLQFRYMTIEGPVKLVFSAQRGIQVESVLPIHPGRRVNSKLTVAFSPHLNFSPKRAETFVAYLRSKNALFDDFFQGSGLVIQQQVTGGKKNPVARLWEGIFGAIGRVLGI</sequence>